<gene>
    <name evidence="1" type="ORF">Dsin_020379</name>
</gene>
<dbReference type="EMBL" id="JANJYJ010000006">
    <property type="protein sequence ID" value="KAK3206333.1"/>
    <property type="molecule type" value="Genomic_DNA"/>
</dbReference>
<evidence type="ECO:0000313" key="2">
    <source>
        <dbReference type="Proteomes" id="UP001281410"/>
    </source>
</evidence>
<reference evidence="1" key="1">
    <citation type="journal article" date="2023" name="Plant J.">
        <title>Genome sequences and population genomics provide insights into the demographic history, inbreeding, and mutation load of two 'living fossil' tree species of Dipteronia.</title>
        <authorList>
            <person name="Feng Y."/>
            <person name="Comes H.P."/>
            <person name="Chen J."/>
            <person name="Zhu S."/>
            <person name="Lu R."/>
            <person name="Zhang X."/>
            <person name="Li P."/>
            <person name="Qiu J."/>
            <person name="Olsen K.M."/>
            <person name="Qiu Y."/>
        </authorList>
    </citation>
    <scope>NUCLEOTIDE SEQUENCE</scope>
    <source>
        <strain evidence="1">NBL</strain>
    </source>
</reference>
<proteinExistence type="predicted"/>
<evidence type="ECO:0000313" key="1">
    <source>
        <dbReference type="EMBL" id="KAK3206333.1"/>
    </source>
</evidence>
<comment type="caution">
    <text evidence="1">The sequence shown here is derived from an EMBL/GenBank/DDBJ whole genome shotgun (WGS) entry which is preliminary data.</text>
</comment>
<organism evidence="1 2">
    <name type="scientific">Dipteronia sinensis</name>
    <dbReference type="NCBI Taxonomy" id="43782"/>
    <lineage>
        <taxon>Eukaryota</taxon>
        <taxon>Viridiplantae</taxon>
        <taxon>Streptophyta</taxon>
        <taxon>Embryophyta</taxon>
        <taxon>Tracheophyta</taxon>
        <taxon>Spermatophyta</taxon>
        <taxon>Magnoliopsida</taxon>
        <taxon>eudicotyledons</taxon>
        <taxon>Gunneridae</taxon>
        <taxon>Pentapetalae</taxon>
        <taxon>rosids</taxon>
        <taxon>malvids</taxon>
        <taxon>Sapindales</taxon>
        <taxon>Sapindaceae</taxon>
        <taxon>Hippocastanoideae</taxon>
        <taxon>Acereae</taxon>
        <taxon>Dipteronia</taxon>
    </lineage>
</organism>
<sequence length="164" mass="18941">MLICFIVCLMQENPSPFAFKDQPKSYGSFNISNDKYTSINGNDTIPNHDKDDVSYKDGLERTSYGHILNNELYYKDADIGNPIPKPRSVRRRHGKAPSSHDDVGNVVDVEVVKRKSRGRRRCDSKRGQQLLVDSEYPWQCWKLENFQHCPGYFLFIPLAMLEVL</sequence>
<accession>A0AAE0AAA1</accession>
<protein>
    <submittedName>
        <fullName evidence="1">Uncharacterized protein</fullName>
    </submittedName>
</protein>
<dbReference type="Proteomes" id="UP001281410">
    <property type="component" value="Unassembled WGS sequence"/>
</dbReference>
<dbReference type="AlphaFoldDB" id="A0AAE0AAA1"/>
<keyword evidence="2" id="KW-1185">Reference proteome</keyword>
<name>A0AAE0AAA1_9ROSI</name>